<proteinExistence type="predicted"/>
<accession>A6IEK8</accession>
<evidence type="ECO:0000313" key="3">
    <source>
        <dbReference type="Proteomes" id="UP000234681"/>
    </source>
</evidence>
<organism evidence="2 3">
    <name type="scientific">Rattus norvegicus</name>
    <name type="common">Rat</name>
    <dbReference type="NCBI Taxonomy" id="10116"/>
    <lineage>
        <taxon>Eukaryota</taxon>
        <taxon>Metazoa</taxon>
        <taxon>Chordata</taxon>
        <taxon>Craniata</taxon>
        <taxon>Vertebrata</taxon>
        <taxon>Euteleostomi</taxon>
        <taxon>Mammalia</taxon>
        <taxon>Eutheria</taxon>
        <taxon>Euarchontoglires</taxon>
        <taxon>Glires</taxon>
        <taxon>Rodentia</taxon>
        <taxon>Myomorpha</taxon>
        <taxon>Muroidea</taxon>
        <taxon>Muridae</taxon>
        <taxon>Murinae</taxon>
        <taxon>Rattus</taxon>
    </lineage>
</organism>
<reference evidence="3" key="1">
    <citation type="submission" date="2005-09" db="EMBL/GenBank/DDBJ databases">
        <authorList>
            <person name="Mural R.J."/>
            <person name="Li P.W."/>
            <person name="Adams M.D."/>
            <person name="Amanatides P.G."/>
            <person name="Baden-Tillson H."/>
            <person name="Barnstead M."/>
            <person name="Chin S.H."/>
            <person name="Dew I."/>
            <person name="Evans C.A."/>
            <person name="Ferriera S."/>
            <person name="Flanigan M."/>
            <person name="Fosler C."/>
            <person name="Glodek A."/>
            <person name="Gu Z."/>
            <person name="Holt R.A."/>
            <person name="Jennings D."/>
            <person name="Kraft C.L."/>
            <person name="Lu F."/>
            <person name="Nguyen T."/>
            <person name="Nusskern D.R."/>
            <person name="Pfannkoch C.M."/>
            <person name="Sitter C."/>
            <person name="Sutton G.G."/>
            <person name="Venter J.C."/>
            <person name="Wang Z."/>
            <person name="Woodage T."/>
            <person name="Zheng X.H."/>
            <person name="Zhong F."/>
        </authorList>
    </citation>
    <scope>NUCLEOTIDE SEQUENCE [LARGE SCALE GENOMIC DNA]</scope>
    <source>
        <strain>BN</strain>
        <strain evidence="3">Sprague-Dawley</strain>
    </source>
</reference>
<name>A6IEK8_RAT</name>
<protein>
    <submittedName>
        <fullName evidence="2">RCG28236</fullName>
    </submittedName>
</protein>
<dbReference type="EMBL" id="CH473959">
    <property type="protein sequence ID" value="EDM15295.1"/>
    <property type="molecule type" value="Genomic_DNA"/>
</dbReference>
<gene>
    <name evidence="2" type="ORF">rCG_28236</name>
</gene>
<dbReference type="Proteomes" id="UP000234681">
    <property type="component" value="Chromosome 4"/>
</dbReference>
<evidence type="ECO:0000256" key="1">
    <source>
        <dbReference type="SAM" id="MobiDB-lite"/>
    </source>
</evidence>
<feature type="compositionally biased region" description="Polar residues" evidence="1">
    <location>
        <begin position="1"/>
        <end position="23"/>
    </location>
</feature>
<sequence>MPSSTLLRCSISNTPRKTSQNRLPPSPHEDTYPRK</sequence>
<dbReference type="AlphaFoldDB" id="A6IEK8"/>
<evidence type="ECO:0000313" key="2">
    <source>
        <dbReference type="EMBL" id="EDM15295.1"/>
    </source>
</evidence>
<feature type="region of interest" description="Disordered" evidence="1">
    <location>
        <begin position="1"/>
        <end position="35"/>
    </location>
</feature>